<dbReference type="AlphaFoldDB" id="A0A840PRN5"/>
<feature type="domain" description="SH3b" evidence="1">
    <location>
        <begin position="168"/>
        <end position="203"/>
    </location>
</feature>
<evidence type="ECO:0000313" key="2">
    <source>
        <dbReference type="EMBL" id="MBB5148663.1"/>
    </source>
</evidence>
<protein>
    <submittedName>
        <fullName evidence="2">Phage protein U</fullName>
    </submittedName>
</protein>
<dbReference type="EMBL" id="JACHGZ010000008">
    <property type="protein sequence ID" value="MBB5148663.1"/>
    <property type="molecule type" value="Genomic_DNA"/>
</dbReference>
<dbReference type="Pfam" id="PF06995">
    <property type="entry name" value="Phage_P2_GpU"/>
    <property type="match status" value="1"/>
</dbReference>
<dbReference type="InterPro" id="IPR009734">
    <property type="entry name" value="Myoviridae_GpU"/>
</dbReference>
<name>A0A840PRN5_URETH</name>
<dbReference type="Pfam" id="PF08239">
    <property type="entry name" value="SH3_3"/>
    <property type="match status" value="1"/>
</dbReference>
<evidence type="ECO:0000259" key="1">
    <source>
        <dbReference type="Pfam" id="PF08239"/>
    </source>
</evidence>
<reference evidence="2 3" key="1">
    <citation type="submission" date="2020-08" db="EMBL/GenBank/DDBJ databases">
        <title>Genomic Encyclopedia of Type Strains, Phase IV (KMG-IV): sequencing the most valuable type-strain genomes for metagenomic binning, comparative biology and taxonomic classification.</title>
        <authorList>
            <person name="Goeker M."/>
        </authorList>
    </citation>
    <scope>NUCLEOTIDE SEQUENCE [LARGE SCALE GENOMIC DNA]</scope>
    <source>
        <strain evidence="2 3">DSM 10633</strain>
    </source>
</reference>
<dbReference type="RefSeq" id="WP_168412170.1">
    <property type="nucleotide sequence ID" value="NZ_JAAXPW010000008.1"/>
</dbReference>
<keyword evidence="3" id="KW-1185">Reference proteome</keyword>
<dbReference type="Proteomes" id="UP000557217">
    <property type="component" value="Unassembled WGS sequence"/>
</dbReference>
<comment type="caution">
    <text evidence="2">The sequence shown here is derived from an EMBL/GenBank/DDBJ whole genome shotgun (WGS) entry which is preliminary data.</text>
</comment>
<gene>
    <name evidence="2" type="ORF">HNR36_001049</name>
</gene>
<sequence>MPVIGSYAGIVFEINDLKNVTYSDFKRETTPRWDTHDILQNKPLPEFRGPGVDEITLQIKFRADFGVDPEKEMAKLREFARKGHTSLFIRGNQPISVNHWVITKATEVHKVIDNKGNVISMDVELTLMEYPKSDIQSSKKTIKPPQVKIASSNSSLKPIGKMIITVKSVHIRSGPGVNYKVLGYAFKGDTLTVYGEKNGWYSLGGGKYITANNKYSKFVKG</sequence>
<proteinExistence type="predicted"/>
<organism evidence="2 3">
    <name type="scientific">Ureibacillus thermosphaericus</name>
    <dbReference type="NCBI Taxonomy" id="51173"/>
    <lineage>
        <taxon>Bacteria</taxon>
        <taxon>Bacillati</taxon>
        <taxon>Bacillota</taxon>
        <taxon>Bacilli</taxon>
        <taxon>Bacillales</taxon>
        <taxon>Caryophanaceae</taxon>
        <taxon>Ureibacillus</taxon>
    </lineage>
</organism>
<dbReference type="InterPro" id="IPR003646">
    <property type="entry name" value="SH3-like_bac-type"/>
</dbReference>
<accession>A0A840PRN5</accession>
<dbReference type="Gene3D" id="2.30.30.40">
    <property type="entry name" value="SH3 Domains"/>
    <property type="match status" value="1"/>
</dbReference>
<evidence type="ECO:0000313" key="3">
    <source>
        <dbReference type="Proteomes" id="UP000557217"/>
    </source>
</evidence>